<name>A0A378L753_9GAMM</name>
<proteinExistence type="predicted"/>
<dbReference type="Proteomes" id="UP000255110">
    <property type="component" value="Unassembled WGS sequence"/>
</dbReference>
<dbReference type="STRING" id="460.Lstg_1354"/>
<evidence type="ECO:0000313" key="3">
    <source>
        <dbReference type="Proteomes" id="UP000054820"/>
    </source>
</evidence>
<keyword evidence="3" id="KW-1185">Reference proteome</keyword>
<protein>
    <submittedName>
        <fullName evidence="2">Uncharacterized protein</fullName>
    </submittedName>
</protein>
<dbReference type="AlphaFoldDB" id="A0A378L753"/>
<evidence type="ECO:0000313" key="2">
    <source>
        <dbReference type="EMBL" id="STY22190.1"/>
    </source>
</evidence>
<reference evidence="1 3" key="1">
    <citation type="submission" date="2015-11" db="EMBL/GenBank/DDBJ databases">
        <title>Genomic analysis of 38 Legionella species identifies large and diverse effector repertoires.</title>
        <authorList>
            <person name="Burstein D."/>
            <person name="Amaro F."/>
            <person name="Zusman T."/>
            <person name="Lifshitz Z."/>
            <person name="Cohen O."/>
            <person name="Gilbert J.A."/>
            <person name="Pupko T."/>
            <person name="Shuman H.A."/>
            <person name="Segal G."/>
        </authorList>
    </citation>
    <scope>NUCLEOTIDE SEQUENCE [LARGE SCALE GENOMIC DNA]</scope>
    <source>
        <strain evidence="1 3">SC-18-C9</strain>
    </source>
</reference>
<evidence type="ECO:0000313" key="4">
    <source>
        <dbReference type="Proteomes" id="UP000255110"/>
    </source>
</evidence>
<dbReference type="EMBL" id="LNYZ01000010">
    <property type="protein sequence ID" value="KTD78073.1"/>
    <property type="molecule type" value="Genomic_DNA"/>
</dbReference>
<sequence>MIYMTTKIDRSLGAAKRNPESRSTIFYLKPGLRLRLHPGYDDLYDPENSYNKFAAARNQIKKDTPWGKFPNPKCWAML</sequence>
<accession>A0A378L753</accession>
<dbReference type="EMBL" id="UGOY01000001">
    <property type="protein sequence ID" value="STY22190.1"/>
    <property type="molecule type" value="Genomic_DNA"/>
</dbReference>
<dbReference type="Proteomes" id="UP000054820">
    <property type="component" value="Unassembled WGS sequence"/>
</dbReference>
<reference evidence="2 4" key="2">
    <citation type="submission" date="2018-06" db="EMBL/GenBank/DDBJ databases">
        <authorList>
            <consortium name="Pathogen Informatics"/>
            <person name="Doyle S."/>
        </authorList>
    </citation>
    <scope>NUCLEOTIDE SEQUENCE [LARGE SCALE GENOMIC DNA]</scope>
    <source>
        <strain evidence="2 4">NCTC11991</strain>
    </source>
</reference>
<organism evidence="2 4">
    <name type="scientific">Legionella steigerwaltii</name>
    <dbReference type="NCBI Taxonomy" id="460"/>
    <lineage>
        <taxon>Bacteria</taxon>
        <taxon>Pseudomonadati</taxon>
        <taxon>Pseudomonadota</taxon>
        <taxon>Gammaproteobacteria</taxon>
        <taxon>Legionellales</taxon>
        <taxon>Legionellaceae</taxon>
        <taxon>Legionella</taxon>
    </lineage>
</organism>
<gene>
    <name evidence="1" type="ORF">Lstg_1354</name>
    <name evidence="2" type="ORF">NCTC11991_00773</name>
</gene>
<evidence type="ECO:0000313" key="1">
    <source>
        <dbReference type="EMBL" id="KTD78073.1"/>
    </source>
</evidence>